<dbReference type="EMBL" id="LVXZ01000103">
    <property type="protein sequence ID" value="OAP91091.1"/>
    <property type="molecule type" value="Genomic_DNA"/>
</dbReference>
<dbReference type="HAMAP" id="MF_00277">
    <property type="entry name" value="PII_uridylyl_transf"/>
    <property type="match status" value="1"/>
</dbReference>
<dbReference type="Pfam" id="PF08335">
    <property type="entry name" value="GlnD_UR_UTase"/>
    <property type="match status" value="1"/>
</dbReference>
<proteinExistence type="inferred from homology"/>
<comment type="domain">
    <text evidence="7">Has four distinct domains: an N-terminal nucleotidyltransferase (NT) domain responsible for UTase activity, a central HD domain that encodes UR activity, and two C-terminal ACT domains that seem to have a role in glutamine sensing.</text>
</comment>
<dbReference type="Pfam" id="PF01966">
    <property type="entry name" value="HD"/>
    <property type="match status" value="1"/>
</dbReference>
<organism evidence="10 11">
    <name type="scientific">Acidithiobacillus ferrooxidans</name>
    <name type="common">Thiobacillus ferrooxidans</name>
    <dbReference type="NCBI Taxonomy" id="920"/>
    <lineage>
        <taxon>Bacteria</taxon>
        <taxon>Pseudomonadati</taxon>
        <taxon>Pseudomonadota</taxon>
        <taxon>Acidithiobacillia</taxon>
        <taxon>Acidithiobacillales</taxon>
        <taxon>Acidithiobacillaceae</taxon>
        <taxon>Acidithiobacillus</taxon>
    </lineage>
</organism>
<dbReference type="PANTHER" id="PTHR47320">
    <property type="entry name" value="BIFUNCTIONAL URIDYLYLTRANSFERASE/URIDYLYL-REMOVING ENZYME"/>
    <property type="match status" value="1"/>
</dbReference>
<dbReference type="GO" id="GO:0008081">
    <property type="term" value="F:phosphoric diester hydrolase activity"/>
    <property type="evidence" value="ECO:0007669"/>
    <property type="project" value="UniProtKB-UniRule"/>
</dbReference>
<keyword evidence="4 7" id="KW-0378">Hydrolase</keyword>
<dbReference type="PROSITE" id="PS51671">
    <property type="entry name" value="ACT"/>
    <property type="match status" value="2"/>
</dbReference>
<dbReference type="EC" id="2.7.7.59" evidence="7"/>
<accession>A0A179BIZ5</accession>
<dbReference type="CDD" id="cd04899">
    <property type="entry name" value="ACT_ACR-UUR-like_2"/>
    <property type="match status" value="1"/>
</dbReference>
<comment type="caution">
    <text evidence="7">Lacks conserved residue(s) required for the propagation of feature annotation.</text>
</comment>
<comment type="activity regulation">
    <text evidence="7">Uridylyltransferase (UTase) activity is inhibited by glutamine, while glutamine activates uridylyl-removing (UR) activity.</text>
</comment>
<dbReference type="SUPFAM" id="SSF81301">
    <property type="entry name" value="Nucleotidyltransferase"/>
    <property type="match status" value="1"/>
</dbReference>
<comment type="caution">
    <text evidence="10">The sequence shown here is derived from an EMBL/GenBank/DDBJ whole genome shotgun (WGS) entry which is preliminary data.</text>
</comment>
<dbReference type="Proteomes" id="UP000078302">
    <property type="component" value="Unassembled WGS sequence"/>
</dbReference>
<dbReference type="AlphaFoldDB" id="A0A179BIZ5"/>
<dbReference type="Pfam" id="PF01842">
    <property type="entry name" value="ACT"/>
    <property type="match status" value="1"/>
</dbReference>
<dbReference type="CDD" id="cd05401">
    <property type="entry name" value="NT_GlnE_GlnD_like"/>
    <property type="match status" value="1"/>
</dbReference>
<gene>
    <name evidence="7" type="primary">glnD</name>
    <name evidence="10" type="ORF">A4H96_08350</name>
</gene>
<dbReference type="GO" id="GO:0008773">
    <property type="term" value="F:[protein-PII] uridylyltransferase activity"/>
    <property type="evidence" value="ECO:0007669"/>
    <property type="project" value="UniProtKB-UniRule"/>
</dbReference>
<dbReference type="RefSeq" id="WP_064219166.1">
    <property type="nucleotide sequence ID" value="NZ_LVXZ01000103.1"/>
</dbReference>
<protein>
    <recommendedName>
        <fullName evidence="7">Bifunctional uridylyltransferase/uridylyl-removing enzyme</fullName>
        <shortName evidence="7">UTase/UR</shortName>
    </recommendedName>
    <alternativeName>
        <fullName evidence="7">Bifunctional [protein-PII] modification enzyme</fullName>
    </alternativeName>
    <alternativeName>
        <fullName evidence="7">Bifunctional nitrogen sensor protein</fullName>
    </alternativeName>
    <domain>
        <recommendedName>
            <fullName evidence="7">[Protein-PII] uridylyltransferase</fullName>
            <shortName evidence="7">PII uridylyltransferase</shortName>
            <shortName evidence="7">UTase</shortName>
            <ecNumber evidence="7">2.7.7.59</ecNumber>
        </recommendedName>
    </domain>
    <domain>
        <recommendedName>
            <fullName evidence="7">[Protein-PII]-UMP uridylyl-removing enzyme</fullName>
            <shortName evidence="7">UR</shortName>
            <ecNumber evidence="7">3.1.4.-</ecNumber>
        </recommendedName>
    </domain>
</protein>
<dbReference type="SUPFAM" id="SSF81891">
    <property type="entry name" value="Poly A polymerase C-terminal region-like"/>
    <property type="match status" value="1"/>
</dbReference>
<dbReference type="NCBIfam" id="TIGR01693">
    <property type="entry name" value="UTase_glnD"/>
    <property type="match status" value="1"/>
</dbReference>
<reference evidence="10 11" key="1">
    <citation type="submission" date="2016-04" db="EMBL/GenBank/DDBJ databases">
        <title>Acidithiobacillus ferrooxidans genome sequencing and assembly.</title>
        <authorList>
            <person name="Zhou Z."/>
        </authorList>
    </citation>
    <scope>NUCLEOTIDE SEQUENCE [LARGE SCALE GENOMIC DNA]</scope>
    <source>
        <strain evidence="10 11">BY0502</strain>
    </source>
</reference>
<feature type="region of interest" description="Uridylyltransferase" evidence="7">
    <location>
        <begin position="1"/>
        <end position="327"/>
    </location>
</feature>
<evidence type="ECO:0000256" key="2">
    <source>
        <dbReference type="ARBA" id="ARBA00022695"/>
    </source>
</evidence>
<dbReference type="InterPro" id="IPR003607">
    <property type="entry name" value="HD/PDEase_dom"/>
</dbReference>
<evidence type="ECO:0000256" key="6">
    <source>
        <dbReference type="ARBA" id="ARBA00023268"/>
    </source>
</evidence>
<evidence type="ECO:0000313" key="11">
    <source>
        <dbReference type="Proteomes" id="UP000078302"/>
    </source>
</evidence>
<name>A0A179BIZ5_ACIFR</name>
<dbReference type="InterPro" id="IPR006674">
    <property type="entry name" value="HD_domain"/>
</dbReference>
<dbReference type="InterPro" id="IPR045865">
    <property type="entry name" value="ACT-like_dom_sf"/>
</dbReference>
<dbReference type="InterPro" id="IPR002934">
    <property type="entry name" value="Polymerase_NTP_transf_dom"/>
</dbReference>
<comment type="catalytic activity">
    <reaction evidence="7">
        <text>[protein-PII]-L-tyrosine + UTP = [protein-PII]-uridylyl-L-tyrosine + diphosphate</text>
        <dbReference type="Rhea" id="RHEA:13673"/>
        <dbReference type="Rhea" id="RHEA-COMP:12147"/>
        <dbReference type="Rhea" id="RHEA-COMP:12148"/>
        <dbReference type="ChEBI" id="CHEBI:33019"/>
        <dbReference type="ChEBI" id="CHEBI:46398"/>
        <dbReference type="ChEBI" id="CHEBI:46858"/>
        <dbReference type="ChEBI" id="CHEBI:90602"/>
        <dbReference type="EC" id="2.7.7.59"/>
    </reaction>
</comment>
<dbReference type="InterPro" id="IPR043519">
    <property type="entry name" value="NT_sf"/>
</dbReference>
<feature type="domain" description="ACT" evidence="8">
    <location>
        <begin position="682"/>
        <end position="759"/>
    </location>
</feature>
<dbReference type="SUPFAM" id="SSF55021">
    <property type="entry name" value="ACT-like"/>
    <property type="match status" value="2"/>
</dbReference>
<keyword evidence="6 7" id="KW-0511">Multifunctional enzyme</keyword>
<dbReference type="Pfam" id="PF24931">
    <property type="entry name" value="ACT_ACR9_3rd"/>
    <property type="match status" value="1"/>
</dbReference>
<keyword evidence="5 7" id="KW-0460">Magnesium</keyword>
<dbReference type="Gene3D" id="1.10.3090.10">
    <property type="entry name" value="cca-adding enzyme, domain 2"/>
    <property type="match status" value="1"/>
</dbReference>
<sequence length="866" mass="97417">MANRAAQASRTPIPHTALREGQGSLQAAFSPRQSSSTLLRQHCRLVDSTLCTLWQAPSGTDMPTAEQLTLVAVGGYGRGALFPGSDIDLLILTPSVLTAIQKNFIEGFLTSLWDLQMQVGHSVRSVDECLQEARQDLGVATTLLESRYLVGSRPLLQDLIRALQDTPPWPPPLFFSAKLAEQENRHARCSDTAFHLEPNIKEGPGALRDIHHLQWLAASAFGEGSLRRLRDEGIITGEEYRQLLRAQALLSRLRIALHYATGRHEDRLRLDLQVPLARQLGYTDRPGHSAVEQLMQKLYRAFADILRVSAIAQENIAQQLATREAAPVDTDQRIALPLPTLRRDDPQLLQHILSLFRSLAEDCRRRTLDAQTQRQLYGLRSAIHPRDLDRDPIARREFLAILTQPEGAYRSLKMMQQCGILARILPAFGQITGRIQHDLFHVYTVDQHTLFLLRNLGQIWTGETAQMPLANAAREQVEKPELLVLAGLFHDIGKGRGGDHSKIGAQEARRFARRLQLSPCDTELIVWLVEQHLQMSGVSQRRDLEDPQVIRDFAHLVQDERHLAYLLLLTVADMRATNPDLWNDWKGLLLGTLYRATASELQREDRQTRDLPQIVADKQRAVLEGIASMGQLRTRALWQHLSGPYFLRYSEDELLWHCREILAHKGHKTLVAVRPHAPDGSEILIYGSDRPGLFQQITGALDRQSLNIIDARIDTSEDGRAIDTFLVIDNSHAFAHSDQAHVDLAAELRAVIDGETASKPRFGLRHRDPRHRFFAHIPAEIRVDNRVLPRYTLLEVRAADHLGLLYQVGEALRTLQLNIHGAKVSTFGERVEDTFFILNECGHKLTDAQAKALTQTLGNILNGKAA</sequence>
<dbReference type="SMART" id="SM00471">
    <property type="entry name" value="HDc"/>
    <property type="match status" value="1"/>
</dbReference>
<dbReference type="CDD" id="cd00077">
    <property type="entry name" value="HDc"/>
    <property type="match status" value="1"/>
</dbReference>
<dbReference type="PANTHER" id="PTHR47320:SF1">
    <property type="entry name" value="BIFUNCTIONAL URIDYLYLTRANSFERASE_URIDYLYL-REMOVING ENZYME"/>
    <property type="match status" value="1"/>
</dbReference>
<evidence type="ECO:0000256" key="3">
    <source>
        <dbReference type="ARBA" id="ARBA00022737"/>
    </source>
</evidence>
<feature type="domain" description="ACT" evidence="8">
    <location>
        <begin position="793"/>
        <end position="866"/>
    </location>
</feature>
<comment type="similarity">
    <text evidence="7">Belongs to the GlnD family.</text>
</comment>
<dbReference type="OrthoDB" id="5287182at2"/>
<dbReference type="EC" id="3.1.4.-" evidence="7"/>
<keyword evidence="11" id="KW-1185">Reference proteome</keyword>
<dbReference type="Gene3D" id="1.20.120.330">
    <property type="entry name" value="Nucleotidyltransferases domain 2"/>
    <property type="match status" value="1"/>
</dbReference>
<keyword evidence="2 7" id="KW-0548">Nucleotidyltransferase</keyword>
<evidence type="ECO:0000256" key="7">
    <source>
        <dbReference type="HAMAP-Rule" id="MF_00277"/>
    </source>
</evidence>
<dbReference type="GO" id="GO:0006808">
    <property type="term" value="P:regulation of nitrogen utilization"/>
    <property type="evidence" value="ECO:0007669"/>
    <property type="project" value="UniProtKB-UniRule"/>
</dbReference>
<comment type="function">
    <text evidence="7">Modifies, by uridylylation and deuridylylation, the PII regulatory proteins (GlnB and homologs), in response to the nitrogen status of the cell that GlnD senses through the glutamine level. Under low glutamine levels, catalyzes the conversion of the PII proteins and UTP to PII-UMP and PPi, while under higher glutamine levels, GlnD hydrolyzes PII-UMP to PII and UMP (deuridylylation). Thus, controls uridylylation state and activity of the PII proteins, and plays an important role in the regulation of nitrogen metabolism.</text>
</comment>
<dbReference type="InterPro" id="IPR002912">
    <property type="entry name" value="ACT_dom"/>
</dbReference>
<feature type="domain" description="HD" evidence="9">
    <location>
        <begin position="445"/>
        <end position="566"/>
    </location>
</feature>
<comment type="catalytic activity">
    <reaction evidence="7">
        <text>[protein-PII]-uridylyl-L-tyrosine + H2O = [protein-PII]-L-tyrosine + UMP + H(+)</text>
        <dbReference type="Rhea" id="RHEA:48600"/>
        <dbReference type="Rhea" id="RHEA-COMP:12147"/>
        <dbReference type="Rhea" id="RHEA-COMP:12148"/>
        <dbReference type="ChEBI" id="CHEBI:15377"/>
        <dbReference type="ChEBI" id="CHEBI:15378"/>
        <dbReference type="ChEBI" id="CHEBI:46858"/>
        <dbReference type="ChEBI" id="CHEBI:57865"/>
        <dbReference type="ChEBI" id="CHEBI:90602"/>
    </reaction>
</comment>
<dbReference type="InterPro" id="IPR010043">
    <property type="entry name" value="UTase/UR"/>
</dbReference>
<evidence type="ECO:0000256" key="1">
    <source>
        <dbReference type="ARBA" id="ARBA00022679"/>
    </source>
</evidence>
<comment type="cofactor">
    <cofactor evidence="7">
        <name>Mg(2+)</name>
        <dbReference type="ChEBI" id="CHEBI:18420"/>
    </cofactor>
</comment>
<evidence type="ECO:0000256" key="4">
    <source>
        <dbReference type="ARBA" id="ARBA00022801"/>
    </source>
</evidence>
<evidence type="ECO:0000313" key="10">
    <source>
        <dbReference type="EMBL" id="OAP91091.1"/>
    </source>
</evidence>
<dbReference type="SUPFAM" id="SSF81593">
    <property type="entry name" value="Nucleotidyltransferase substrate binding subunit/domain"/>
    <property type="match status" value="1"/>
</dbReference>
<evidence type="ECO:0000259" key="9">
    <source>
        <dbReference type="PROSITE" id="PS51831"/>
    </source>
</evidence>
<evidence type="ECO:0000259" key="8">
    <source>
        <dbReference type="PROSITE" id="PS51671"/>
    </source>
</evidence>
<dbReference type="PROSITE" id="PS51831">
    <property type="entry name" value="HD"/>
    <property type="match status" value="1"/>
</dbReference>
<dbReference type="CDD" id="cd04900">
    <property type="entry name" value="ACT_UUR-like_1"/>
    <property type="match status" value="1"/>
</dbReference>
<evidence type="ECO:0000256" key="5">
    <source>
        <dbReference type="ARBA" id="ARBA00022842"/>
    </source>
</evidence>
<dbReference type="InterPro" id="IPR013546">
    <property type="entry name" value="PII_UdlTrfase/GS_AdlTrfase"/>
</dbReference>
<keyword evidence="3" id="KW-0677">Repeat</keyword>
<dbReference type="Gene3D" id="3.30.70.260">
    <property type="match status" value="1"/>
</dbReference>
<dbReference type="Pfam" id="PF01909">
    <property type="entry name" value="NTP_transf_2"/>
    <property type="match status" value="1"/>
</dbReference>
<dbReference type="PIRSF" id="PIRSF006288">
    <property type="entry name" value="PII_uridyltransf"/>
    <property type="match status" value="1"/>
</dbReference>
<keyword evidence="1 7" id="KW-0808">Transferase</keyword>